<evidence type="ECO:0000256" key="2">
    <source>
        <dbReference type="PIRSR" id="PIRSR613078-2"/>
    </source>
</evidence>
<proteinExistence type="predicted"/>
<keyword evidence="1" id="KW-0378">Hydrolase</keyword>
<evidence type="ECO:0000313" key="4">
    <source>
        <dbReference type="Proteomes" id="UP000199013"/>
    </source>
</evidence>
<dbReference type="SMART" id="SM00855">
    <property type="entry name" value="PGAM"/>
    <property type="match status" value="1"/>
</dbReference>
<dbReference type="EMBL" id="FLUV01001718">
    <property type="protein sequence ID" value="SBW24218.1"/>
    <property type="molecule type" value="Genomic_DNA"/>
</dbReference>
<evidence type="ECO:0000256" key="1">
    <source>
        <dbReference type="ARBA" id="ARBA00022801"/>
    </source>
</evidence>
<organism evidence="3 4">
    <name type="scientific">Candidatus Protofrankia californiensis</name>
    <dbReference type="NCBI Taxonomy" id="1839754"/>
    <lineage>
        <taxon>Bacteria</taxon>
        <taxon>Bacillati</taxon>
        <taxon>Actinomycetota</taxon>
        <taxon>Actinomycetes</taxon>
        <taxon>Frankiales</taxon>
        <taxon>Frankiaceae</taxon>
        <taxon>Protofrankia</taxon>
    </lineage>
</organism>
<reference evidence="4" key="1">
    <citation type="submission" date="2016-02" db="EMBL/GenBank/DDBJ databases">
        <authorList>
            <person name="Wibberg D."/>
        </authorList>
    </citation>
    <scope>NUCLEOTIDE SEQUENCE [LARGE SCALE GENOMIC DNA]</scope>
</reference>
<dbReference type="GO" id="GO:0004331">
    <property type="term" value="F:fructose-2,6-bisphosphate 2-phosphatase activity"/>
    <property type="evidence" value="ECO:0007669"/>
    <property type="project" value="TreeGrafter"/>
</dbReference>
<sequence>MAVITTLILTRHGEAHCNVARIAGGDRACTGLTERGRQQVELLARRLRAEEPCDVLYTTSRRRTQESARILSDALDLPIHVERDLTGPHHGDADGRPWDEIKAAFGGPPQSDPDRPYTLGAETWNQYLTRASAALAAVIQRHHGQRILISGHGETTDAAALLLLSLAPGFCTRIGFETSHAALTRWHMHRNRLGQELWILAALNDTGHLTGAP</sequence>
<dbReference type="PANTHER" id="PTHR46517">
    <property type="entry name" value="FRUCTOSE-2,6-BISPHOSPHATASE TIGAR"/>
    <property type="match status" value="1"/>
</dbReference>
<dbReference type="PROSITE" id="PS00175">
    <property type="entry name" value="PG_MUTASE"/>
    <property type="match status" value="1"/>
</dbReference>
<accession>A0A1C3P3D4</accession>
<dbReference type="PANTHER" id="PTHR46517:SF1">
    <property type="entry name" value="FRUCTOSE-2,6-BISPHOSPHATASE TIGAR"/>
    <property type="match status" value="1"/>
</dbReference>
<dbReference type="Gene3D" id="3.40.50.1240">
    <property type="entry name" value="Phosphoglycerate mutase-like"/>
    <property type="match status" value="1"/>
</dbReference>
<feature type="binding site" evidence="2">
    <location>
        <position position="63"/>
    </location>
    <ligand>
        <name>substrate</name>
    </ligand>
</feature>
<keyword evidence="4" id="KW-1185">Reference proteome</keyword>
<dbReference type="SUPFAM" id="SSF53254">
    <property type="entry name" value="Phosphoglycerate mutase-like"/>
    <property type="match status" value="1"/>
</dbReference>
<dbReference type="GO" id="GO:0045820">
    <property type="term" value="P:negative regulation of glycolytic process"/>
    <property type="evidence" value="ECO:0007669"/>
    <property type="project" value="TreeGrafter"/>
</dbReference>
<gene>
    <name evidence="3" type="ORF">FDG2_4067</name>
</gene>
<dbReference type="CDD" id="cd07067">
    <property type="entry name" value="HP_PGM_like"/>
    <property type="match status" value="1"/>
</dbReference>
<dbReference type="Pfam" id="PF00300">
    <property type="entry name" value="His_Phos_1"/>
    <property type="match status" value="1"/>
</dbReference>
<dbReference type="InterPro" id="IPR013078">
    <property type="entry name" value="His_Pase_superF_clade-1"/>
</dbReference>
<evidence type="ECO:0000313" key="3">
    <source>
        <dbReference type="EMBL" id="SBW24218.1"/>
    </source>
</evidence>
<dbReference type="GO" id="GO:0005829">
    <property type="term" value="C:cytosol"/>
    <property type="evidence" value="ECO:0007669"/>
    <property type="project" value="TreeGrafter"/>
</dbReference>
<dbReference type="InterPro" id="IPR051695">
    <property type="entry name" value="Phosphoglycerate_Mutase"/>
</dbReference>
<dbReference type="Proteomes" id="UP000199013">
    <property type="component" value="Unassembled WGS sequence"/>
</dbReference>
<protein>
    <submittedName>
        <fullName evidence="3">Phosphoglycerate mutase</fullName>
    </submittedName>
</protein>
<dbReference type="GO" id="GO:0043456">
    <property type="term" value="P:regulation of pentose-phosphate shunt"/>
    <property type="evidence" value="ECO:0007669"/>
    <property type="project" value="TreeGrafter"/>
</dbReference>
<feature type="binding site" evidence="2">
    <location>
        <begin position="11"/>
        <end position="18"/>
    </location>
    <ligand>
        <name>substrate</name>
    </ligand>
</feature>
<name>A0A1C3P3D4_9ACTN</name>
<dbReference type="InterPro" id="IPR029033">
    <property type="entry name" value="His_PPase_superfam"/>
</dbReference>
<dbReference type="AlphaFoldDB" id="A0A1C3P3D4"/>
<dbReference type="InterPro" id="IPR001345">
    <property type="entry name" value="PG/BPGM_mutase_AS"/>
</dbReference>